<dbReference type="Gene3D" id="3.90.76.10">
    <property type="entry name" value="Dipeptide-binding Protein, Domain 1"/>
    <property type="match status" value="1"/>
</dbReference>
<dbReference type="PIRSF" id="PIRSF002741">
    <property type="entry name" value="MppA"/>
    <property type="match status" value="1"/>
</dbReference>
<dbReference type="AlphaFoldDB" id="A0A251Y3P6"/>
<organism evidence="2 3">
    <name type="scientific">Clavibacter michiganensis</name>
    <dbReference type="NCBI Taxonomy" id="28447"/>
    <lineage>
        <taxon>Bacteria</taxon>
        <taxon>Bacillati</taxon>
        <taxon>Actinomycetota</taxon>
        <taxon>Actinomycetes</taxon>
        <taxon>Micrococcales</taxon>
        <taxon>Microbacteriaceae</taxon>
        <taxon>Clavibacter</taxon>
    </lineage>
</organism>
<feature type="domain" description="Solute-binding protein family 5" evidence="1">
    <location>
        <begin position="123"/>
        <end position="460"/>
    </location>
</feature>
<dbReference type="InterPro" id="IPR000914">
    <property type="entry name" value="SBP_5_dom"/>
</dbReference>
<dbReference type="Proteomes" id="UP000195011">
    <property type="component" value="Unassembled WGS sequence"/>
</dbReference>
<dbReference type="Pfam" id="PF00496">
    <property type="entry name" value="SBP_bac_5"/>
    <property type="match status" value="1"/>
</dbReference>
<dbReference type="EMBL" id="MDJY01000060">
    <property type="protein sequence ID" value="OUE18921.1"/>
    <property type="molecule type" value="Genomic_DNA"/>
</dbReference>
<dbReference type="GO" id="GO:0042597">
    <property type="term" value="C:periplasmic space"/>
    <property type="evidence" value="ECO:0007669"/>
    <property type="project" value="UniProtKB-ARBA"/>
</dbReference>
<dbReference type="SUPFAM" id="SSF53850">
    <property type="entry name" value="Periplasmic binding protein-like II"/>
    <property type="match status" value="1"/>
</dbReference>
<evidence type="ECO:0000259" key="1">
    <source>
        <dbReference type="Pfam" id="PF00496"/>
    </source>
</evidence>
<sequence length="551" mass="59038">MPSIVTTRTALADASSRSIRVVDRAARPDRPSTPSRRAVLAGTAGIAGLSLLALTGCATGANSTTIPEAAATGTAARGGRLRIARPAASAAETLDSASSLSAYEYLGALYNRLVKLDEQGQTIPDLAEEWAASADGATWTFRLRRGVRFHDGSTFTAADAIASIQHILDPATASPQGGVLAAMIGPDSMSAPDPYTLRFQLLTPNAEFPSLLTAYQCYIVPAAAIGTIGRTGIGTGPFRLSSFHPAGSGSVEAFDDHFAGRPVLDGIDFSSIQDTTARVNALLAGQIDLISQTNLDFATARVVSASSRATVARVVDAQWYTIPMLATSDEFRDPLVRQAMKLAYDPEQIVATALQGTGTPARDNPVPPSLAAFVDVDRPYDPDQAKALLAKAGMAGLKTEIHTSSYESVFTPMAVAYRDQVKAAGIDLTVRNSSADSYFTEIWMQKPLMVSYWFTGRPIDQVLNQIFRTGSSYNESAWSNPTFDALLDDARATMDDAKRLMLYQDAQRLVVEDSADMTPMFGDRLVGISRDVVNYREHGFEFDHLTIGFRA</sequence>
<comment type="caution">
    <text evidence="2">The sequence shown here is derived from an EMBL/GenBank/DDBJ whole genome shotgun (WGS) entry which is preliminary data.</text>
</comment>
<dbReference type="Gene3D" id="3.40.190.10">
    <property type="entry name" value="Periplasmic binding protein-like II"/>
    <property type="match status" value="1"/>
</dbReference>
<dbReference type="Gene3D" id="3.10.105.10">
    <property type="entry name" value="Dipeptide-binding Protein, Domain 3"/>
    <property type="match status" value="1"/>
</dbReference>
<name>A0A251Y3P6_9MICO</name>
<dbReference type="PANTHER" id="PTHR30290">
    <property type="entry name" value="PERIPLASMIC BINDING COMPONENT OF ABC TRANSPORTER"/>
    <property type="match status" value="1"/>
</dbReference>
<protein>
    <submittedName>
        <fullName evidence="2">Heme-binding protein A</fullName>
    </submittedName>
</protein>
<evidence type="ECO:0000313" key="3">
    <source>
        <dbReference type="Proteomes" id="UP000195011"/>
    </source>
</evidence>
<reference evidence="2 3" key="1">
    <citation type="submission" date="2016-08" db="EMBL/GenBank/DDBJ databases">
        <title>Genome sequence of Clavibacter michiganensis spp strain CFBP8017.</title>
        <authorList>
            <person name="Thapa S.P."/>
            <person name="Coaker G."/>
            <person name="Jacques M.-A."/>
        </authorList>
    </citation>
    <scope>NUCLEOTIDE SEQUENCE [LARGE SCALE GENOMIC DNA]</scope>
    <source>
        <strain evidence="2">CFBP8017</strain>
    </source>
</reference>
<proteinExistence type="predicted"/>
<dbReference type="GO" id="GO:0015833">
    <property type="term" value="P:peptide transport"/>
    <property type="evidence" value="ECO:0007669"/>
    <property type="project" value="TreeGrafter"/>
</dbReference>
<dbReference type="InterPro" id="IPR030678">
    <property type="entry name" value="Peptide/Ni-bd"/>
</dbReference>
<dbReference type="CDD" id="cd08503">
    <property type="entry name" value="PBP2_NikA_DppA_OppA_like_17"/>
    <property type="match status" value="1"/>
</dbReference>
<dbReference type="GO" id="GO:0043190">
    <property type="term" value="C:ATP-binding cassette (ABC) transporter complex"/>
    <property type="evidence" value="ECO:0007669"/>
    <property type="project" value="InterPro"/>
</dbReference>
<dbReference type="InterPro" id="IPR039424">
    <property type="entry name" value="SBP_5"/>
</dbReference>
<dbReference type="GO" id="GO:1904680">
    <property type="term" value="F:peptide transmembrane transporter activity"/>
    <property type="evidence" value="ECO:0007669"/>
    <property type="project" value="TreeGrafter"/>
</dbReference>
<evidence type="ECO:0000313" key="2">
    <source>
        <dbReference type="EMBL" id="OUE18921.1"/>
    </source>
</evidence>
<accession>A0A251Y3P6</accession>
<dbReference type="RefSeq" id="WP_190318720.1">
    <property type="nucleotide sequence ID" value="NZ_MDJY01000060.1"/>
</dbReference>
<gene>
    <name evidence="2" type="primary">hbpA</name>
    <name evidence="2" type="ORF">BFL36_12835</name>
</gene>